<dbReference type="EMBL" id="WDVF01000006">
    <property type="protein sequence ID" value="KAB7136318.1"/>
    <property type="molecule type" value="Genomic_DNA"/>
</dbReference>
<evidence type="ECO:0000313" key="18">
    <source>
        <dbReference type="Proteomes" id="UP000476628"/>
    </source>
</evidence>
<evidence type="ECO:0000259" key="1">
    <source>
        <dbReference type="Pfam" id="PF04480"/>
    </source>
</evidence>
<evidence type="ECO:0000313" key="14">
    <source>
        <dbReference type="Proteomes" id="UP000432196"/>
    </source>
</evidence>
<gene>
    <name evidence="8" type="ORF">CE169_11910</name>
    <name evidence="10" type="ORF">DWV59_08290</name>
    <name evidence="9" type="ORF">DXC85_02330</name>
    <name evidence="7" type="ORF">GBB65_01035</name>
    <name evidence="6" type="ORF">GBC43_01295</name>
    <name evidence="5" type="ORF">GBC45_02165</name>
    <name evidence="4" type="ORF">GBC97_04345</name>
    <name evidence="3" type="ORF">GBI83_00495</name>
    <name evidence="2" type="ORF">GBK08_04170</name>
</gene>
<reference evidence="14 15" key="3">
    <citation type="journal article" date="2019" name="Nat. Med.">
        <title>A library of human gut bacterial isolates paired with longitudinal multiomics data enables mechanistic microbiome research.</title>
        <authorList>
            <person name="Poyet M."/>
            <person name="Groussin M."/>
            <person name="Gibbons S.M."/>
            <person name="Avila-Pacheco J."/>
            <person name="Jiang X."/>
            <person name="Kearney S.M."/>
            <person name="Perrotta A.R."/>
            <person name="Berdy B."/>
            <person name="Zhao S."/>
            <person name="Lieberman T.D."/>
            <person name="Swanson P.K."/>
            <person name="Smith M."/>
            <person name="Roesemann S."/>
            <person name="Alexander J.E."/>
            <person name="Rich S.A."/>
            <person name="Livny J."/>
            <person name="Vlamakis H."/>
            <person name="Clish C."/>
            <person name="Bullock K."/>
            <person name="Deik A."/>
            <person name="Scott J."/>
            <person name="Pierce K.A."/>
            <person name="Xavier R.J."/>
            <person name="Alm E.J."/>
        </authorList>
    </citation>
    <scope>NUCLEOTIDE SEQUENCE [LARGE SCALE GENOMIC DNA]</scope>
    <source>
        <strain evidence="6 16">BIOML-A118</strain>
        <strain evidence="5 18">BIOML-A136</strain>
        <strain evidence="4 17">BIOML-A166</strain>
        <strain evidence="3 14">BIOML-A201</strain>
        <strain evidence="2 19">BIOML-A320</strain>
        <strain evidence="7 15">BIOML-A75</strain>
    </source>
</reference>
<dbReference type="EMBL" id="WDUB01000002">
    <property type="protein sequence ID" value="KAB7204046.1"/>
    <property type="molecule type" value="Genomic_DNA"/>
</dbReference>
<evidence type="ECO:0000313" key="16">
    <source>
        <dbReference type="Proteomes" id="UP000460333"/>
    </source>
</evidence>
<dbReference type="EMBL" id="QSAR01000009">
    <property type="protein sequence ID" value="RGW63851.1"/>
    <property type="molecule type" value="Genomic_DNA"/>
</dbReference>
<evidence type="ECO:0000313" key="12">
    <source>
        <dbReference type="Proteomes" id="UP000261186"/>
    </source>
</evidence>
<evidence type="ECO:0000313" key="7">
    <source>
        <dbReference type="EMBL" id="KAB7324083.1"/>
    </source>
</evidence>
<proteinExistence type="predicted"/>
<evidence type="ECO:0000313" key="8">
    <source>
        <dbReference type="EMBL" id="RDX01938.1"/>
    </source>
</evidence>
<evidence type="ECO:0000313" key="13">
    <source>
        <dbReference type="Proteomes" id="UP000265775"/>
    </source>
</evidence>
<evidence type="ECO:0000313" key="15">
    <source>
        <dbReference type="Proteomes" id="UP000451234"/>
    </source>
</evidence>
<evidence type="ECO:0000313" key="2">
    <source>
        <dbReference type="EMBL" id="KAB6838379.1"/>
    </source>
</evidence>
<dbReference type="Proteomes" id="UP000257074">
    <property type="component" value="Unassembled WGS sequence"/>
</dbReference>
<sequence>MLLYGGRHSRSAVDNRARHTICRWITGSRRLSYPHFSVLPLCHRGMRYARRMNGYSEVPHNGEINNYLRKDLDAKATAKNTACWNLLGKVRTKRTLCFSLYTALELCGVELPRHSTLPQKDFYVTVRSKGTRSSLDNVDYRIWNAKFNSIAFSNGVTCMHPMDAWIQFAQYLNLTELVVLAEALIRRYGYAIEQFTQRLTAFHRVIGRARCEAALKLVKPSDSVQETRTRLALMLFGLPIPQTQYGITDSENGYTYTVDMAYPQYKVAIEYDGDHHRRFRKQYVRDQQKRRRLRQLGWTVIEVFADDLWNTAKQRAFAQEVATAMQIPLPGRPQPSCRVLIDGSLTINARKGEYRRRKQAKHNKASQH</sequence>
<dbReference type="EMBL" id="QSRH01000002">
    <property type="protein sequence ID" value="RGL04815.1"/>
    <property type="molecule type" value="Genomic_DNA"/>
</dbReference>
<accession>A0A269T9M4</accession>
<dbReference type="Pfam" id="PF04480">
    <property type="entry name" value="DUF559"/>
    <property type="match status" value="1"/>
</dbReference>
<dbReference type="Proteomes" id="UP000461165">
    <property type="component" value="Unassembled WGS sequence"/>
</dbReference>
<dbReference type="EMBL" id="WDRV01000001">
    <property type="protein sequence ID" value="KAB7324083.1"/>
    <property type="molecule type" value="Genomic_DNA"/>
</dbReference>
<dbReference type="EMBL" id="WDWL01000001">
    <property type="protein sequence ID" value="KAB7075176.1"/>
    <property type="molecule type" value="Genomic_DNA"/>
</dbReference>
<dbReference type="Proteomes" id="UP000261186">
    <property type="component" value="Unassembled WGS sequence"/>
</dbReference>
<evidence type="ECO:0000313" key="9">
    <source>
        <dbReference type="EMBL" id="RGL04815.1"/>
    </source>
</evidence>
<dbReference type="Gene3D" id="3.40.960.10">
    <property type="entry name" value="VSR Endonuclease"/>
    <property type="match status" value="1"/>
</dbReference>
<dbReference type="Proteomes" id="UP000265775">
    <property type="component" value="Unassembled WGS sequence"/>
</dbReference>
<reference evidence="12 13" key="2">
    <citation type="submission" date="2018-08" db="EMBL/GenBank/DDBJ databases">
        <title>A genome reference for cultivated species of the human gut microbiota.</title>
        <authorList>
            <person name="Zou Y."/>
            <person name="Xue W."/>
            <person name="Luo G."/>
        </authorList>
    </citation>
    <scope>NUCLEOTIDE SEQUENCE [LARGE SCALE GENOMIC DNA]</scope>
    <source>
        <strain evidence="10 13">AF11-12</strain>
        <strain evidence="9 12">TF08-4AC</strain>
    </source>
</reference>
<dbReference type="Proteomes" id="UP000478746">
    <property type="component" value="Unassembled WGS sequence"/>
</dbReference>
<evidence type="ECO:0000313" key="3">
    <source>
        <dbReference type="EMBL" id="KAB7075176.1"/>
    </source>
</evidence>
<dbReference type="EMBL" id="WDTJ01000001">
    <property type="protein sequence ID" value="KAB7237713.1"/>
    <property type="molecule type" value="Genomic_DNA"/>
</dbReference>
<evidence type="ECO:0000313" key="17">
    <source>
        <dbReference type="Proteomes" id="UP000461165"/>
    </source>
</evidence>
<feature type="domain" description="DUF559" evidence="1">
    <location>
        <begin position="255"/>
        <end position="310"/>
    </location>
</feature>
<evidence type="ECO:0000313" key="5">
    <source>
        <dbReference type="EMBL" id="KAB7204046.1"/>
    </source>
</evidence>
<reference evidence="8 11" key="1">
    <citation type="journal article" date="2017" name="Anaerobe">
        <title>Quantification, isolation and characterization of Bifidobacterium from the vaginal microbiomes of reproductive aged women.</title>
        <authorList>
            <person name="Freitas A.C."/>
            <person name="Hill J.E."/>
        </authorList>
    </citation>
    <scope>NUCLEOTIDE SEQUENCE [LARGE SCALE GENOMIC DNA]</scope>
    <source>
        <strain evidence="8 11">N6D05</strain>
    </source>
</reference>
<dbReference type="EMBL" id="NJNR01000110">
    <property type="protein sequence ID" value="RDX01938.1"/>
    <property type="molecule type" value="Genomic_DNA"/>
</dbReference>
<comment type="caution">
    <text evidence="8">The sequence shown here is derived from an EMBL/GenBank/DDBJ whole genome shotgun (WGS) entry which is preliminary data.</text>
</comment>
<dbReference type="AlphaFoldDB" id="A0A269T9M4"/>
<evidence type="ECO:0000313" key="10">
    <source>
        <dbReference type="EMBL" id="RGW63851.1"/>
    </source>
</evidence>
<protein>
    <submittedName>
        <fullName evidence="2">DUF559 domain-containing protein</fullName>
    </submittedName>
</protein>
<dbReference type="EMBL" id="WEAY01000006">
    <property type="protein sequence ID" value="KAB6838379.1"/>
    <property type="molecule type" value="Genomic_DNA"/>
</dbReference>
<dbReference type="Proteomes" id="UP000460333">
    <property type="component" value="Unassembled WGS sequence"/>
</dbReference>
<evidence type="ECO:0000313" key="4">
    <source>
        <dbReference type="EMBL" id="KAB7136318.1"/>
    </source>
</evidence>
<evidence type="ECO:0000313" key="6">
    <source>
        <dbReference type="EMBL" id="KAB7237713.1"/>
    </source>
</evidence>
<dbReference type="Proteomes" id="UP000451234">
    <property type="component" value="Unassembled WGS sequence"/>
</dbReference>
<evidence type="ECO:0000313" key="19">
    <source>
        <dbReference type="Proteomes" id="UP000478746"/>
    </source>
</evidence>
<dbReference type="InterPro" id="IPR007569">
    <property type="entry name" value="DUF559"/>
</dbReference>
<organism evidence="8 11">
    <name type="scientific">Bifidobacterium longum</name>
    <dbReference type="NCBI Taxonomy" id="216816"/>
    <lineage>
        <taxon>Bacteria</taxon>
        <taxon>Bacillati</taxon>
        <taxon>Actinomycetota</taxon>
        <taxon>Actinomycetes</taxon>
        <taxon>Bifidobacteriales</taxon>
        <taxon>Bifidobacteriaceae</taxon>
        <taxon>Bifidobacterium</taxon>
    </lineage>
</organism>
<evidence type="ECO:0000313" key="11">
    <source>
        <dbReference type="Proteomes" id="UP000257074"/>
    </source>
</evidence>
<dbReference type="InterPro" id="IPR011335">
    <property type="entry name" value="Restrct_endonuc-II-like"/>
</dbReference>
<dbReference type="SUPFAM" id="SSF52980">
    <property type="entry name" value="Restriction endonuclease-like"/>
    <property type="match status" value="1"/>
</dbReference>
<dbReference type="Proteomes" id="UP000476628">
    <property type="component" value="Unassembled WGS sequence"/>
</dbReference>
<dbReference type="Proteomes" id="UP000432196">
    <property type="component" value="Unassembled WGS sequence"/>
</dbReference>
<name>A0A269T9M4_BIFLN</name>